<sequence>MGVKRWPNNEIAIVDAKAEVLPADEALLAGMLGGLNICAFHRQHGLAVSTFGLWYKRQDQDQPAVVPLTVTAGTAFIAAATGTPPAAHALVDAAPAKGRDQVVIALAGTHIELTNAHAEGIVRFVLGQLRRRTVLISGDVRACICRDTVNMRKSMTACHTWCSRCWHRIRRQASLFVFIGRDRAKVKIPYWDPYRPFTVLQATRAGLLPLARGIGPVLLLAGLGTEIPTVCNCRPNASRSL</sequence>
<dbReference type="Proteomes" id="UP000672657">
    <property type="component" value="Unassembled WGS sequence"/>
</dbReference>
<proteinExistence type="predicted"/>
<reference evidence="1 2" key="1">
    <citation type="submission" date="2021-03" db="EMBL/GenBank/DDBJ databases">
        <authorList>
            <person name="Peeters C."/>
        </authorList>
    </citation>
    <scope>NUCLEOTIDE SEQUENCE [LARGE SCALE GENOMIC DNA]</scope>
    <source>
        <strain evidence="1 2">LMG 26411</strain>
    </source>
</reference>
<accession>A0ABM8TVK2</accession>
<evidence type="ECO:0000313" key="2">
    <source>
        <dbReference type="Proteomes" id="UP000672657"/>
    </source>
</evidence>
<gene>
    <name evidence="1" type="ORF">LMG26411_07715</name>
</gene>
<dbReference type="EMBL" id="CAJPVI010000090">
    <property type="protein sequence ID" value="CAG2160741.1"/>
    <property type="molecule type" value="Genomic_DNA"/>
</dbReference>
<organism evidence="1 2">
    <name type="scientific">Cupriavidus numazuensis</name>
    <dbReference type="NCBI Taxonomy" id="221992"/>
    <lineage>
        <taxon>Bacteria</taxon>
        <taxon>Pseudomonadati</taxon>
        <taxon>Pseudomonadota</taxon>
        <taxon>Betaproteobacteria</taxon>
        <taxon>Burkholderiales</taxon>
        <taxon>Burkholderiaceae</taxon>
        <taxon>Cupriavidus</taxon>
    </lineage>
</organism>
<protein>
    <submittedName>
        <fullName evidence="1">Uncharacterized protein</fullName>
    </submittedName>
</protein>
<name>A0ABM8TVK2_9BURK</name>
<keyword evidence="2" id="KW-1185">Reference proteome</keyword>
<evidence type="ECO:0000313" key="1">
    <source>
        <dbReference type="EMBL" id="CAG2160741.1"/>
    </source>
</evidence>
<comment type="caution">
    <text evidence="1">The sequence shown here is derived from an EMBL/GenBank/DDBJ whole genome shotgun (WGS) entry which is preliminary data.</text>
</comment>